<name>A0A9U8EBC0_BIOGL</name>
<dbReference type="InterPro" id="IPR057106">
    <property type="entry name" value="NXPE4_C"/>
</dbReference>
<sequence>MYQCRYRNLQPCLLSSFLVLLCLSFWISLRSTCCTQDKILSSILRGSNVNVNFPPDQKPSSRRVSLGDLSTRDKKVTVNQTEKDKQQLSVRDILRLSLNTTQLLMVIGRNNKCADVAVDPRTFWSSPTEEDPNDVFTAEQDVHRMSLAIACGMLDWDYLSTPPVNELYSFEKFYLSRPPVIDVLSATSETFSTVLMLNPRTLTLSEMIQLQIDVKDGRGVPKGFGGDEIRVWFQDKFMSGTSMSAKIEDLGNGTYIASAPASWIGTLRVHVAVTYSREYLRALVYLQLVLKSFRHIGALFKNEKASELTPCYHTEVIPGHSRSQICNMTTINGSPWFCGRPRKRQLDCELHFAGSRVIEGPSNIPATPAEMALFLRSSEANSTVFRLVPNDIQFNVVADASEKLFLQPKTACNEIPISETWDFESPTGFMYKNVWMPRHCHIGHLNTSYIYQDIEIILLGDSNGRSHYNKFVQGSSCVQVKKASTEAWHKPLLCVHEGNKFRLRWEPHTQPFMNGFKIAEIGSLNAASVEIDKIPSKGRYLVFLNHYFHITTAHISSIDYKYRAIRDALVRLFQRNSQVLVVLQSPHTSQVGWPKHYEAGDMLGHEIMRLQKEIFYEIRHKVIYFNTWDLTVATANMNFHPEAAHQIFTTLLGFVSRKF</sequence>
<feature type="signal peptide" evidence="1">
    <location>
        <begin position="1"/>
        <end position="24"/>
    </location>
</feature>
<dbReference type="PANTHER" id="PTHR16165">
    <property type="entry name" value="NXPE FAMILY MEMBER"/>
    <property type="match status" value="1"/>
</dbReference>
<accession>A0A9U8EBC0</accession>
<keyword evidence="1" id="KW-0732">Signal</keyword>
<proteinExistence type="predicted"/>
<evidence type="ECO:0000259" key="2">
    <source>
        <dbReference type="Pfam" id="PF24536"/>
    </source>
</evidence>
<evidence type="ECO:0000313" key="3">
    <source>
        <dbReference type="Proteomes" id="UP001165740"/>
    </source>
</evidence>
<dbReference type="Pfam" id="PF24536">
    <property type="entry name" value="NXPE4_C"/>
    <property type="match status" value="1"/>
</dbReference>
<dbReference type="AlphaFoldDB" id="A0A9U8EBC0"/>
<gene>
    <name evidence="4" type="primary">LOC106065540</name>
</gene>
<reference evidence="4" key="1">
    <citation type="submission" date="2025-08" db="UniProtKB">
        <authorList>
            <consortium name="RefSeq"/>
        </authorList>
    </citation>
    <scope>IDENTIFICATION</scope>
</reference>
<keyword evidence="3" id="KW-1185">Reference proteome</keyword>
<dbReference type="PANTHER" id="PTHR16165:SF5">
    <property type="entry name" value="NXPE FAMILY MEMBER 3"/>
    <property type="match status" value="1"/>
</dbReference>
<feature type="domain" description="NXPE C-terminal" evidence="2">
    <location>
        <begin position="435"/>
        <end position="643"/>
    </location>
</feature>
<dbReference type="Proteomes" id="UP001165740">
    <property type="component" value="Chromosome 5"/>
</dbReference>
<protein>
    <submittedName>
        <fullName evidence="4">NXPE family member 4-like isoform X2</fullName>
    </submittedName>
</protein>
<dbReference type="GeneID" id="106065540"/>
<feature type="chain" id="PRO_5040799080" evidence="1">
    <location>
        <begin position="25"/>
        <end position="659"/>
    </location>
</feature>
<evidence type="ECO:0000313" key="4">
    <source>
        <dbReference type="RefSeq" id="XP_013079830.2"/>
    </source>
</evidence>
<evidence type="ECO:0000256" key="1">
    <source>
        <dbReference type="SAM" id="SignalP"/>
    </source>
</evidence>
<dbReference type="RefSeq" id="XP_013079830.2">
    <property type="nucleotide sequence ID" value="XM_013224376.2"/>
</dbReference>
<organism evidence="3 4">
    <name type="scientific">Biomphalaria glabrata</name>
    <name type="common">Bloodfluke planorb</name>
    <name type="synonym">Freshwater snail</name>
    <dbReference type="NCBI Taxonomy" id="6526"/>
    <lineage>
        <taxon>Eukaryota</taxon>
        <taxon>Metazoa</taxon>
        <taxon>Spiralia</taxon>
        <taxon>Lophotrochozoa</taxon>
        <taxon>Mollusca</taxon>
        <taxon>Gastropoda</taxon>
        <taxon>Heterobranchia</taxon>
        <taxon>Euthyneura</taxon>
        <taxon>Panpulmonata</taxon>
        <taxon>Hygrophila</taxon>
        <taxon>Lymnaeoidea</taxon>
        <taxon>Planorbidae</taxon>
        <taxon>Biomphalaria</taxon>
    </lineage>
</organism>